<sequence length="529" mass="61579">MEYIFDKIDNYMLVINKQGNLKYCNKPLLLRLGYIDKEIESLNLIEIVHNSQDKIKNILDGTDKKNIDLELYSKNKKIIFVKGEIIFEKWKSEDSIFILLKEISEEYYSPFLGCIKDLENVDKQIFDIWGKSRSSELNELELFLTTAADLIGIVDKQGYYKQVSSTWTTILGWTSEELLSMNFKNIMHPDEVENFINSIKLNLINKNLIRLNNRCLCKNGEYKWLEISIKNAYDKDIYIVTAKDITYEKEIEDEKKKLQEAIHLEGIKNEFFANISHEFKTPLNIILGTMQLLSKNIDRGRIKYSQDINLISYINSIKQNSYRLLRLVNNLIDMTRIDTGYYEIHLGNYNIVNIVEEITMSVTQYVEDKGINILFDTNVEELELACDPDKIERIMLNLLSNAIKYTDEDGAIFVDLKYYDNKVSISVKDNGIGISKDKINKIFERFGQANNSFTRRCEGSGIGLSLVKSLVEMHDGKIHVKSEPSYGSEFIFEIPVRLVDDEKLKTIDINYKQFQIEKCNIEFSDIYSI</sequence>
<dbReference type="OrthoDB" id="9813394at2"/>
<dbReference type="InterPro" id="IPR036890">
    <property type="entry name" value="HATPase_C_sf"/>
</dbReference>
<organism evidence="11 12">
    <name type="scientific">Romboutsia maritimum</name>
    <dbReference type="NCBI Taxonomy" id="2020948"/>
    <lineage>
        <taxon>Bacteria</taxon>
        <taxon>Bacillati</taxon>
        <taxon>Bacillota</taxon>
        <taxon>Clostridia</taxon>
        <taxon>Peptostreptococcales</taxon>
        <taxon>Peptostreptococcaceae</taxon>
        <taxon>Romboutsia</taxon>
    </lineage>
</organism>
<protein>
    <recommendedName>
        <fullName evidence="2">histidine kinase</fullName>
        <ecNumber evidence="2">2.7.13.3</ecNumber>
    </recommendedName>
</protein>
<evidence type="ECO:0000259" key="9">
    <source>
        <dbReference type="PROSITE" id="PS50109"/>
    </source>
</evidence>
<dbReference type="InterPro" id="IPR013655">
    <property type="entry name" value="PAS_fold_3"/>
</dbReference>
<dbReference type="InterPro" id="IPR035965">
    <property type="entry name" value="PAS-like_dom_sf"/>
</dbReference>
<dbReference type="EMBL" id="NOJZ02000004">
    <property type="protein sequence ID" value="RDY24315.1"/>
    <property type="molecule type" value="Genomic_DNA"/>
</dbReference>
<dbReference type="PROSITE" id="PS50112">
    <property type="entry name" value="PAS"/>
    <property type="match status" value="2"/>
</dbReference>
<dbReference type="RefSeq" id="WP_095406083.1">
    <property type="nucleotide sequence ID" value="NZ_NOJZ02000004.1"/>
</dbReference>
<evidence type="ECO:0000256" key="2">
    <source>
        <dbReference type="ARBA" id="ARBA00012438"/>
    </source>
</evidence>
<dbReference type="PANTHER" id="PTHR43711:SF26">
    <property type="entry name" value="SENSOR HISTIDINE KINASE RCSC"/>
    <property type="match status" value="1"/>
</dbReference>
<dbReference type="InterPro" id="IPR003594">
    <property type="entry name" value="HATPase_dom"/>
</dbReference>
<evidence type="ECO:0000256" key="4">
    <source>
        <dbReference type="ARBA" id="ARBA00022679"/>
    </source>
</evidence>
<dbReference type="InterPro" id="IPR003661">
    <property type="entry name" value="HisK_dim/P_dom"/>
</dbReference>
<keyword evidence="8" id="KW-0902">Two-component regulatory system</keyword>
<feature type="domain" description="Histidine kinase" evidence="9">
    <location>
        <begin position="274"/>
        <end position="498"/>
    </location>
</feature>
<dbReference type="SMART" id="SM00388">
    <property type="entry name" value="HisKA"/>
    <property type="match status" value="1"/>
</dbReference>
<evidence type="ECO:0000256" key="1">
    <source>
        <dbReference type="ARBA" id="ARBA00000085"/>
    </source>
</evidence>
<dbReference type="CDD" id="cd16922">
    <property type="entry name" value="HATPase_EvgS-ArcB-TorS-like"/>
    <property type="match status" value="1"/>
</dbReference>
<dbReference type="Pfam" id="PF08447">
    <property type="entry name" value="PAS_3"/>
    <property type="match status" value="1"/>
</dbReference>
<dbReference type="Proteomes" id="UP000243494">
    <property type="component" value="Unassembled WGS sequence"/>
</dbReference>
<dbReference type="AlphaFoldDB" id="A0A371IV20"/>
<comment type="catalytic activity">
    <reaction evidence="1">
        <text>ATP + protein L-histidine = ADP + protein N-phospho-L-histidine.</text>
        <dbReference type="EC" id="2.7.13.3"/>
    </reaction>
</comment>
<accession>A0A371IV20</accession>
<evidence type="ECO:0000313" key="12">
    <source>
        <dbReference type="Proteomes" id="UP000243494"/>
    </source>
</evidence>
<dbReference type="SUPFAM" id="SSF47384">
    <property type="entry name" value="Homodimeric domain of signal transducing histidine kinase"/>
    <property type="match status" value="1"/>
</dbReference>
<dbReference type="InterPro" id="IPR005467">
    <property type="entry name" value="His_kinase_dom"/>
</dbReference>
<dbReference type="InterPro" id="IPR000014">
    <property type="entry name" value="PAS"/>
</dbReference>
<dbReference type="Gene3D" id="3.30.565.10">
    <property type="entry name" value="Histidine kinase-like ATPase, C-terminal domain"/>
    <property type="match status" value="1"/>
</dbReference>
<dbReference type="PRINTS" id="PR00344">
    <property type="entry name" value="BCTRLSENSOR"/>
</dbReference>
<comment type="caution">
    <text evidence="11">The sequence shown here is derived from an EMBL/GenBank/DDBJ whole genome shotgun (WGS) entry which is preliminary data.</text>
</comment>
<dbReference type="InterPro" id="IPR004358">
    <property type="entry name" value="Sig_transdc_His_kin-like_C"/>
</dbReference>
<dbReference type="CDD" id="cd00130">
    <property type="entry name" value="PAS"/>
    <property type="match status" value="1"/>
</dbReference>
<keyword evidence="12" id="KW-1185">Reference proteome</keyword>
<dbReference type="Gene3D" id="1.10.287.130">
    <property type="match status" value="1"/>
</dbReference>
<feature type="domain" description="PAS" evidence="10">
    <location>
        <begin position="136"/>
        <end position="206"/>
    </location>
</feature>
<dbReference type="FunFam" id="3.30.565.10:FF:000037">
    <property type="entry name" value="Hybrid sensor histidine kinase/response regulator"/>
    <property type="match status" value="1"/>
</dbReference>
<evidence type="ECO:0000313" key="11">
    <source>
        <dbReference type="EMBL" id="RDY24315.1"/>
    </source>
</evidence>
<gene>
    <name evidence="11" type="ORF">CHF27_004320</name>
</gene>
<evidence type="ECO:0000256" key="8">
    <source>
        <dbReference type="ARBA" id="ARBA00023012"/>
    </source>
</evidence>
<keyword evidence="5" id="KW-0547">Nucleotide-binding</keyword>
<evidence type="ECO:0000256" key="6">
    <source>
        <dbReference type="ARBA" id="ARBA00022777"/>
    </source>
</evidence>
<dbReference type="Gene3D" id="3.30.450.20">
    <property type="entry name" value="PAS domain"/>
    <property type="match status" value="2"/>
</dbReference>
<dbReference type="CDD" id="cd00082">
    <property type="entry name" value="HisKA"/>
    <property type="match status" value="1"/>
</dbReference>
<dbReference type="SUPFAM" id="SSF55785">
    <property type="entry name" value="PYP-like sensor domain (PAS domain)"/>
    <property type="match status" value="1"/>
</dbReference>
<dbReference type="PROSITE" id="PS50109">
    <property type="entry name" value="HIS_KIN"/>
    <property type="match status" value="1"/>
</dbReference>
<dbReference type="GO" id="GO:0005524">
    <property type="term" value="F:ATP binding"/>
    <property type="evidence" value="ECO:0007669"/>
    <property type="project" value="UniProtKB-KW"/>
</dbReference>
<reference evidence="11 12" key="1">
    <citation type="journal article" date="2017" name="Genome Announc.">
        <title>Draft Genome Sequence of Romboutsia maritimum sp. nov. Strain CCRI-22766(T), Isolated from Coastal Estuarine Mud.</title>
        <authorList>
            <person name="Maheux A.F."/>
            <person name="Boudreau D.K."/>
            <person name="Berube E."/>
            <person name="Boissinot M."/>
            <person name="Raymond F."/>
            <person name="Brodeur S."/>
            <person name="Corbeil J."/>
            <person name="Brightwell G."/>
            <person name="Broda D."/>
            <person name="Omar R.F."/>
            <person name="Bergeron M.G."/>
        </authorList>
    </citation>
    <scope>NUCLEOTIDE SEQUENCE [LARGE SCALE GENOMIC DNA]</scope>
    <source>
        <strain evidence="11 12">CCRI-22766</strain>
    </source>
</reference>
<dbReference type="EC" id="2.7.13.3" evidence="2"/>
<dbReference type="InterPro" id="IPR050736">
    <property type="entry name" value="Sensor_HK_Regulatory"/>
</dbReference>
<evidence type="ECO:0000256" key="7">
    <source>
        <dbReference type="ARBA" id="ARBA00022840"/>
    </source>
</evidence>
<keyword evidence="6" id="KW-0418">Kinase</keyword>
<keyword evidence="3" id="KW-0597">Phosphoprotein</keyword>
<keyword evidence="7" id="KW-0067">ATP-binding</keyword>
<dbReference type="GO" id="GO:0000155">
    <property type="term" value="F:phosphorelay sensor kinase activity"/>
    <property type="evidence" value="ECO:0007669"/>
    <property type="project" value="InterPro"/>
</dbReference>
<evidence type="ECO:0000256" key="3">
    <source>
        <dbReference type="ARBA" id="ARBA00022553"/>
    </source>
</evidence>
<dbReference type="Pfam" id="PF13426">
    <property type="entry name" value="PAS_9"/>
    <property type="match status" value="1"/>
</dbReference>
<name>A0A371IV20_9FIRM</name>
<evidence type="ECO:0000259" key="10">
    <source>
        <dbReference type="PROSITE" id="PS50112"/>
    </source>
</evidence>
<dbReference type="InterPro" id="IPR036097">
    <property type="entry name" value="HisK_dim/P_sf"/>
</dbReference>
<evidence type="ECO:0000256" key="5">
    <source>
        <dbReference type="ARBA" id="ARBA00022741"/>
    </source>
</evidence>
<dbReference type="Pfam" id="PF00512">
    <property type="entry name" value="HisKA"/>
    <property type="match status" value="1"/>
</dbReference>
<dbReference type="NCBIfam" id="TIGR00229">
    <property type="entry name" value="sensory_box"/>
    <property type="match status" value="1"/>
</dbReference>
<dbReference type="SMART" id="SM00091">
    <property type="entry name" value="PAS"/>
    <property type="match status" value="2"/>
</dbReference>
<proteinExistence type="predicted"/>
<dbReference type="SUPFAM" id="SSF55874">
    <property type="entry name" value="ATPase domain of HSP90 chaperone/DNA topoisomerase II/histidine kinase"/>
    <property type="match status" value="1"/>
</dbReference>
<keyword evidence="4" id="KW-0808">Transferase</keyword>
<dbReference type="Pfam" id="PF02518">
    <property type="entry name" value="HATPase_c"/>
    <property type="match status" value="1"/>
</dbReference>
<dbReference type="PANTHER" id="PTHR43711">
    <property type="entry name" value="TWO-COMPONENT HISTIDINE KINASE"/>
    <property type="match status" value="1"/>
</dbReference>
<feature type="domain" description="PAS" evidence="10">
    <location>
        <begin position="1"/>
        <end position="49"/>
    </location>
</feature>
<dbReference type="SMART" id="SM00387">
    <property type="entry name" value="HATPase_c"/>
    <property type="match status" value="1"/>
</dbReference>